<sequence>MMEILSFMFLTGGGLVMFFIAAFSETWIQRILALIGGILYAILGFIVAESISIDVRREKRTSDKRVILALTLLAFVINYYALSSYLKNYFAPLLLVGPGLLVGLRASLGRRKRKSK</sequence>
<feature type="transmembrane region" description="Helical" evidence="1">
    <location>
        <begin position="89"/>
        <end position="108"/>
    </location>
</feature>
<evidence type="ECO:0000313" key="3">
    <source>
        <dbReference type="Proteomes" id="UP000324354"/>
    </source>
</evidence>
<organism evidence="2 3">
    <name type="scientific">Pyrococcus furiosus (strain ATCC 43587 / DSM 3638 / JCM 8422 / Vc1)</name>
    <dbReference type="NCBI Taxonomy" id="186497"/>
    <lineage>
        <taxon>Archaea</taxon>
        <taxon>Methanobacteriati</taxon>
        <taxon>Methanobacteriota</taxon>
        <taxon>Thermococci</taxon>
        <taxon>Thermococcales</taxon>
        <taxon>Thermococcaceae</taxon>
        <taxon>Pyrococcus</taxon>
    </lineage>
</organism>
<dbReference type="GeneID" id="41712467"/>
<dbReference type="RefSeq" id="WP_011011786.1">
    <property type="nucleotide sequence ID" value="NC_003413.1"/>
</dbReference>
<name>A0A5C0XPI0_PYRFU</name>
<feature type="transmembrane region" description="Helical" evidence="1">
    <location>
        <begin position="30"/>
        <end position="53"/>
    </location>
</feature>
<feature type="transmembrane region" description="Helical" evidence="1">
    <location>
        <begin position="65"/>
        <end position="83"/>
    </location>
</feature>
<dbReference type="OrthoDB" id="86255at2157"/>
<dbReference type="AlphaFoldDB" id="A0A5C0XPI0"/>
<dbReference type="EMBL" id="CP023154">
    <property type="protein sequence ID" value="QEK78365.1"/>
    <property type="molecule type" value="Genomic_DNA"/>
</dbReference>
<keyword evidence="1" id="KW-0472">Membrane</keyword>
<proteinExistence type="predicted"/>
<evidence type="ECO:0000256" key="1">
    <source>
        <dbReference type="SAM" id="Phobius"/>
    </source>
</evidence>
<gene>
    <name evidence="2" type="ORF">PFDSM3638_03325</name>
</gene>
<dbReference type="GeneID" id="13302477"/>
<reference evidence="2 3" key="1">
    <citation type="submission" date="2017-08" db="EMBL/GenBank/DDBJ databases">
        <title>Resequencing and Reannotation of the genome of Pyrococcus furiosus type strain DSM3638.</title>
        <authorList>
            <person name="Reichelt R.M."/>
            <person name="Bunk B."/>
        </authorList>
    </citation>
    <scope>NUCLEOTIDE SEQUENCE [LARGE SCALE GENOMIC DNA]</scope>
    <source>
        <strain evidence="2 3">DSM 3638</strain>
    </source>
</reference>
<evidence type="ECO:0000313" key="2">
    <source>
        <dbReference type="EMBL" id="QEK78365.1"/>
    </source>
</evidence>
<accession>A0A5C0XPI0</accession>
<keyword evidence="1" id="KW-0812">Transmembrane</keyword>
<dbReference type="Proteomes" id="UP000324354">
    <property type="component" value="Chromosome"/>
</dbReference>
<feature type="transmembrane region" description="Helical" evidence="1">
    <location>
        <begin position="7"/>
        <end position="24"/>
    </location>
</feature>
<keyword evidence="1" id="KW-1133">Transmembrane helix</keyword>
<protein>
    <submittedName>
        <fullName evidence="2">Uncharacterized protein</fullName>
    </submittedName>
</protein>